<feature type="region of interest" description="Disordered" evidence="1">
    <location>
        <begin position="306"/>
        <end position="350"/>
    </location>
</feature>
<feature type="domain" description="Transcriptional regulatory protein RXT2 N-terminal" evidence="2">
    <location>
        <begin position="39"/>
        <end position="173"/>
    </location>
</feature>
<dbReference type="Pfam" id="PF08595">
    <property type="entry name" value="RXT2_N"/>
    <property type="match status" value="1"/>
</dbReference>
<gene>
    <name evidence="3" type="ORF">BLS_000694</name>
    <name evidence="5" type="ORF">EG327_001482</name>
    <name evidence="4" type="ORF">EG328_005190</name>
</gene>
<evidence type="ECO:0000313" key="3">
    <source>
        <dbReference type="EMBL" id="KAE9978374.1"/>
    </source>
</evidence>
<feature type="region of interest" description="Disordered" evidence="1">
    <location>
        <begin position="260"/>
        <end position="292"/>
    </location>
</feature>
<reference evidence="4 6" key="1">
    <citation type="submission" date="2018-12" db="EMBL/GenBank/DDBJ databases">
        <title>Venturia inaequalis Genome Resource.</title>
        <authorList>
            <person name="Lichtner F.J."/>
        </authorList>
    </citation>
    <scope>NUCLEOTIDE SEQUENCE [LARGE SCALE GENOMIC DNA]</scope>
    <source>
        <strain evidence="4 6">120213</strain>
        <strain evidence="3">Bline_iso_100314</strain>
        <strain evidence="5 7">DMI_063113</strain>
    </source>
</reference>
<evidence type="ECO:0000313" key="6">
    <source>
        <dbReference type="Proteomes" id="UP000447873"/>
    </source>
</evidence>
<dbReference type="GO" id="GO:0033698">
    <property type="term" value="C:Rpd3L complex"/>
    <property type="evidence" value="ECO:0007669"/>
    <property type="project" value="TreeGrafter"/>
</dbReference>
<proteinExistence type="predicted"/>
<evidence type="ECO:0000313" key="5">
    <source>
        <dbReference type="EMBL" id="KAE9994084.1"/>
    </source>
</evidence>
<dbReference type="InterPro" id="IPR039602">
    <property type="entry name" value="Rxt2"/>
</dbReference>
<comment type="caution">
    <text evidence="4">The sequence shown here is derived from an EMBL/GenBank/DDBJ whole genome shotgun (WGS) entry which is preliminary data.</text>
</comment>
<dbReference type="GO" id="GO:0005829">
    <property type="term" value="C:cytosol"/>
    <property type="evidence" value="ECO:0007669"/>
    <property type="project" value="TreeGrafter"/>
</dbReference>
<evidence type="ECO:0000259" key="2">
    <source>
        <dbReference type="Pfam" id="PF08595"/>
    </source>
</evidence>
<dbReference type="Proteomes" id="UP000447873">
    <property type="component" value="Unassembled WGS sequence"/>
</dbReference>
<feature type="compositionally biased region" description="Low complexity" evidence="1">
    <location>
        <begin position="266"/>
        <end position="279"/>
    </location>
</feature>
<dbReference type="EMBL" id="WNWQ01000113">
    <property type="protein sequence ID" value="KAE9978374.1"/>
    <property type="molecule type" value="Genomic_DNA"/>
</dbReference>
<organism evidence="4 6">
    <name type="scientific">Venturia inaequalis</name>
    <name type="common">Apple scab fungus</name>
    <dbReference type="NCBI Taxonomy" id="5025"/>
    <lineage>
        <taxon>Eukaryota</taxon>
        <taxon>Fungi</taxon>
        <taxon>Dikarya</taxon>
        <taxon>Ascomycota</taxon>
        <taxon>Pezizomycotina</taxon>
        <taxon>Dothideomycetes</taxon>
        <taxon>Pleosporomycetidae</taxon>
        <taxon>Venturiales</taxon>
        <taxon>Venturiaceae</taxon>
        <taxon>Venturia</taxon>
    </lineage>
</organism>
<name>A0A8H3VDM3_VENIN</name>
<dbReference type="PANTHER" id="PTHR28232">
    <property type="entry name" value="TRANSCRIPTIONAL REGULATORY PROTEIN RXT2"/>
    <property type="match status" value="1"/>
</dbReference>
<dbReference type="EMBL" id="WNWS01000028">
    <property type="protein sequence ID" value="KAE9986581.1"/>
    <property type="molecule type" value="Genomic_DNA"/>
</dbReference>
<evidence type="ECO:0000256" key="1">
    <source>
        <dbReference type="SAM" id="MobiDB-lite"/>
    </source>
</evidence>
<dbReference type="EMBL" id="WNWR01000014">
    <property type="protein sequence ID" value="KAE9994084.1"/>
    <property type="molecule type" value="Genomic_DNA"/>
</dbReference>
<feature type="compositionally biased region" description="Polar residues" evidence="1">
    <location>
        <begin position="331"/>
        <end position="350"/>
    </location>
</feature>
<protein>
    <recommendedName>
        <fullName evidence="2">Transcriptional regulatory protein RXT2 N-terminal domain-containing protein</fullName>
    </recommendedName>
</protein>
<accession>A0A8H3VDM3</accession>
<dbReference type="InterPro" id="IPR013904">
    <property type="entry name" value="RXT2_N"/>
</dbReference>
<evidence type="ECO:0000313" key="7">
    <source>
        <dbReference type="Proteomes" id="UP000490939"/>
    </source>
</evidence>
<dbReference type="OrthoDB" id="441210at2759"/>
<feature type="region of interest" description="Disordered" evidence="1">
    <location>
        <begin position="457"/>
        <end position="486"/>
    </location>
</feature>
<feature type="compositionally biased region" description="Basic residues" evidence="1">
    <location>
        <begin position="475"/>
        <end position="486"/>
    </location>
</feature>
<dbReference type="Proteomes" id="UP000433883">
    <property type="component" value="Unassembled WGS sequence"/>
</dbReference>
<dbReference type="AlphaFoldDB" id="A0A8H3VDM3"/>
<dbReference type="Proteomes" id="UP000490939">
    <property type="component" value="Unassembled WGS sequence"/>
</dbReference>
<evidence type="ECO:0000313" key="4">
    <source>
        <dbReference type="EMBL" id="KAE9986581.1"/>
    </source>
</evidence>
<dbReference type="PANTHER" id="PTHR28232:SF1">
    <property type="entry name" value="TRANSCRIPTIONAL REGULATORY PROTEIN RXT2"/>
    <property type="match status" value="1"/>
</dbReference>
<keyword evidence="7" id="KW-1185">Reference proteome</keyword>
<sequence length="486" mass="54502">MAQQREQQFIIGEFIEKVKKRRLGRDNPYAYDHTKPISSNRGNKLNRNAKFVHEGKLNNSTLFKQTIEHAGFKRDIISVNPPYYTPDGDVIEDESDVDDDDETLEENIYKDIRIEELLAPLTAASELPTHPSLSLPYREKGLPELIRNAEDMLHREQRVLWKMKRLFTEMRGDSQWAPVGLFHTPYDDTVLGMHRGSTSSAAISAEVPQVQQFHQSSNANGIAEAQQEDAHLVEDITISIEPATNGGQMENGHKPQDIEIKDHAIPPTNGTTPNGTSGNHVTNGATPTAEDVTMEDSGLAQTIEEGGEQAETGTSVGDADSTATPAHRMTTRAQANQSTRTPSLARSVSPNSPVPFIHPFYQFPSSVVRELRSNVGLPPQMADEARLALTTYISKQEEIVRSCKEMHSGLLKAMEMRTNVWNWTKAEGHIGEMSDNEDYVDLEEWGIDPRDTRIKYVKGQQEDEQEAEEQERVKRNPRRVGRAAKE</sequence>